<evidence type="ECO:0000313" key="2">
    <source>
        <dbReference type="Proteomes" id="UP001335648"/>
    </source>
</evidence>
<keyword evidence="2" id="KW-1185">Reference proteome</keyword>
<name>A0AAN8BC03_9TELE</name>
<proteinExistence type="predicted"/>
<reference evidence="1 2" key="1">
    <citation type="journal article" date="2023" name="Mol. Biol. Evol.">
        <title>Genomics of Secondarily Temperate Adaptation in the Only Non-Antarctic Icefish.</title>
        <authorList>
            <person name="Rivera-Colon A.G."/>
            <person name="Rayamajhi N."/>
            <person name="Minhas B.F."/>
            <person name="Madrigal G."/>
            <person name="Bilyk K.T."/>
            <person name="Yoon V."/>
            <person name="Hune M."/>
            <person name="Gregory S."/>
            <person name="Cheng C.H.C."/>
            <person name="Catchen J.M."/>
        </authorList>
    </citation>
    <scope>NUCLEOTIDE SEQUENCE [LARGE SCALE GENOMIC DNA]</scope>
    <source>
        <strain evidence="1">JC2023a</strain>
    </source>
</reference>
<organism evidence="1 2">
    <name type="scientific">Champsocephalus esox</name>
    <name type="common">pike icefish</name>
    <dbReference type="NCBI Taxonomy" id="159716"/>
    <lineage>
        <taxon>Eukaryota</taxon>
        <taxon>Metazoa</taxon>
        <taxon>Chordata</taxon>
        <taxon>Craniata</taxon>
        <taxon>Vertebrata</taxon>
        <taxon>Euteleostomi</taxon>
        <taxon>Actinopterygii</taxon>
        <taxon>Neopterygii</taxon>
        <taxon>Teleostei</taxon>
        <taxon>Neoteleostei</taxon>
        <taxon>Acanthomorphata</taxon>
        <taxon>Eupercaria</taxon>
        <taxon>Perciformes</taxon>
        <taxon>Notothenioidei</taxon>
        <taxon>Channichthyidae</taxon>
        <taxon>Champsocephalus</taxon>
    </lineage>
</organism>
<comment type="caution">
    <text evidence="1">The sequence shown here is derived from an EMBL/GenBank/DDBJ whole genome shotgun (WGS) entry which is preliminary data.</text>
</comment>
<dbReference type="Proteomes" id="UP001335648">
    <property type="component" value="Unassembled WGS sequence"/>
</dbReference>
<gene>
    <name evidence="1" type="ORF">CesoFtcFv8_022495</name>
</gene>
<dbReference type="AlphaFoldDB" id="A0AAN8BC03"/>
<accession>A0AAN8BC03</accession>
<dbReference type="EMBL" id="JAULUE010002063">
    <property type="protein sequence ID" value="KAK5881730.1"/>
    <property type="molecule type" value="Genomic_DNA"/>
</dbReference>
<protein>
    <submittedName>
        <fullName evidence="1">Uncharacterized protein</fullName>
    </submittedName>
</protein>
<sequence length="92" mass="9923">MICLFSARRLDPQAVTAPHHVPLSPASSLHRHSVPSGLTLRSPDCLCNRAVGTFSGPRPSTQTNPPTPLMQQFCPETIRASAVFLLLSTAFL</sequence>
<evidence type="ECO:0000313" key="1">
    <source>
        <dbReference type="EMBL" id="KAK5881730.1"/>
    </source>
</evidence>